<sequence length="418" mass="45280">MNTEEKLNQYVLHSYGRYPMAAVRGEGSRLWDSTGKCYLDFCAGIATCVLGHCHPAVTQALQKQAATLVHCSNLYQIPQQADLAEFIVTKCVERPGKVFFSNSGAESNDGLIKMARRYGHRKPQADGKPRYEVLTFNKSFHGRTLGSMSATGQDKIKIGFDPMLPGFRHLPFNDLETAREAIGPETVAFMLETIQGEGGVNCVTPEFLRGLAQLCKEHDLLLLMDEVQCGFGRCGDIMGWRAVAPDVEPDGVSWAKALGGGFPIGGFWISDRAIDEQGTELASIMDPGSHGSTYGGNPLGTAVGLAVLREIVSQGLPERAQRLGAEIRAEIESWNLPVVQGVRGLGLLLGIGLNPEMVDAPEGRTIASVVVEALRQEGLLSVPAGPETVRLLPPLNVSEEEVQQALAIIRRVLKTYVK</sequence>
<evidence type="ECO:0000313" key="7">
    <source>
        <dbReference type="Proteomes" id="UP000236000"/>
    </source>
</evidence>
<dbReference type="Gene3D" id="3.40.640.10">
    <property type="entry name" value="Type I PLP-dependent aspartate aminotransferase-like (Major domain)"/>
    <property type="match status" value="1"/>
</dbReference>
<dbReference type="InterPro" id="IPR050103">
    <property type="entry name" value="Class-III_PLP-dep_AT"/>
</dbReference>
<organism evidence="6 7">
    <name type="scientific">Akkermansia muciniphila</name>
    <dbReference type="NCBI Taxonomy" id="239935"/>
    <lineage>
        <taxon>Bacteria</taxon>
        <taxon>Pseudomonadati</taxon>
        <taxon>Verrucomicrobiota</taxon>
        <taxon>Verrucomicrobiia</taxon>
        <taxon>Verrucomicrobiales</taxon>
        <taxon>Akkermansiaceae</taxon>
        <taxon>Akkermansia</taxon>
    </lineage>
</organism>
<dbReference type="Gene3D" id="3.90.1150.10">
    <property type="entry name" value="Aspartate Aminotransferase, domain 1"/>
    <property type="match status" value="1"/>
</dbReference>
<evidence type="ECO:0000256" key="5">
    <source>
        <dbReference type="RuleBase" id="RU003560"/>
    </source>
</evidence>
<dbReference type="PANTHER" id="PTHR11986">
    <property type="entry name" value="AMINOTRANSFERASE CLASS III"/>
    <property type="match status" value="1"/>
</dbReference>
<dbReference type="InterPro" id="IPR005814">
    <property type="entry name" value="Aminotrans_3"/>
</dbReference>
<protein>
    <submittedName>
        <fullName evidence="6">Aspartate aminotransferase family protein</fullName>
    </submittedName>
</protein>
<dbReference type="FunFam" id="3.40.640.10:FF:000004">
    <property type="entry name" value="Acetylornithine aminotransferase"/>
    <property type="match status" value="1"/>
</dbReference>
<dbReference type="PIRSF" id="PIRSF000521">
    <property type="entry name" value="Transaminase_4ab_Lys_Orn"/>
    <property type="match status" value="1"/>
</dbReference>
<dbReference type="OrthoDB" id="9807885at2"/>
<dbReference type="RefSeq" id="WP_102714865.1">
    <property type="nucleotide sequence ID" value="NZ_PJKA01000013.1"/>
</dbReference>
<dbReference type="InterPro" id="IPR015424">
    <property type="entry name" value="PyrdxlP-dep_Trfase"/>
</dbReference>
<dbReference type="GO" id="GO:0042802">
    <property type="term" value="F:identical protein binding"/>
    <property type="evidence" value="ECO:0007669"/>
    <property type="project" value="TreeGrafter"/>
</dbReference>
<dbReference type="NCBIfam" id="NF002325">
    <property type="entry name" value="PRK01278.1"/>
    <property type="match status" value="1"/>
</dbReference>
<dbReference type="Proteomes" id="UP000236000">
    <property type="component" value="Unassembled WGS sequence"/>
</dbReference>
<accession>A0A2N8HAH2</accession>
<dbReference type="AlphaFoldDB" id="A0A2N8HAH2"/>
<comment type="caution">
    <text evidence="6">The sequence shown here is derived from an EMBL/GenBank/DDBJ whole genome shotgun (WGS) entry which is preliminary data.</text>
</comment>
<name>A0A2N8HAH2_9BACT</name>
<dbReference type="CDD" id="cd00610">
    <property type="entry name" value="OAT_like"/>
    <property type="match status" value="1"/>
</dbReference>
<keyword evidence="2 6" id="KW-0032">Aminotransferase</keyword>
<evidence type="ECO:0000256" key="4">
    <source>
        <dbReference type="ARBA" id="ARBA00022898"/>
    </source>
</evidence>
<evidence type="ECO:0000256" key="2">
    <source>
        <dbReference type="ARBA" id="ARBA00022576"/>
    </source>
</evidence>
<dbReference type="InterPro" id="IPR049704">
    <property type="entry name" value="Aminotrans_3_PPA_site"/>
</dbReference>
<proteinExistence type="inferred from homology"/>
<dbReference type="PANTHER" id="PTHR11986:SF79">
    <property type="entry name" value="ACETYLORNITHINE AMINOTRANSFERASE, MITOCHONDRIAL"/>
    <property type="match status" value="1"/>
</dbReference>
<evidence type="ECO:0000256" key="3">
    <source>
        <dbReference type="ARBA" id="ARBA00022679"/>
    </source>
</evidence>
<keyword evidence="4 5" id="KW-0663">Pyridoxal phosphate</keyword>
<dbReference type="InterPro" id="IPR015421">
    <property type="entry name" value="PyrdxlP-dep_Trfase_major"/>
</dbReference>
<evidence type="ECO:0000313" key="6">
    <source>
        <dbReference type="EMBL" id="PNC16862.1"/>
    </source>
</evidence>
<comment type="similarity">
    <text evidence="5">Belongs to the class-III pyridoxal-phosphate-dependent aminotransferase family.</text>
</comment>
<reference evidence="6 7" key="1">
    <citation type="journal article" date="2017" name="BMC Genomics">
        <title>Genome sequencing of 39 Akkermansia muciniphila isolates reveals its population structure, genomic and functional diverisity, and global distribution in mammalian gut microbiotas.</title>
        <authorList>
            <person name="Guo X."/>
            <person name="Li S."/>
            <person name="Zhang J."/>
            <person name="Wu F."/>
            <person name="Li X."/>
            <person name="Wu D."/>
            <person name="Zhang M."/>
            <person name="Ou Z."/>
            <person name="Jie Z."/>
            <person name="Yan Q."/>
            <person name="Li P."/>
            <person name="Yi J."/>
            <person name="Peng Y."/>
        </authorList>
    </citation>
    <scope>NUCLEOTIDE SEQUENCE [LARGE SCALE GENOMIC DNA]</scope>
    <source>
        <strain evidence="6 7">GP24</strain>
    </source>
</reference>
<dbReference type="SUPFAM" id="SSF53383">
    <property type="entry name" value="PLP-dependent transferases"/>
    <property type="match status" value="1"/>
</dbReference>
<dbReference type="EMBL" id="PJKA01000013">
    <property type="protein sequence ID" value="PNC16862.1"/>
    <property type="molecule type" value="Genomic_DNA"/>
</dbReference>
<dbReference type="InterPro" id="IPR015422">
    <property type="entry name" value="PyrdxlP-dep_Trfase_small"/>
</dbReference>
<dbReference type="GO" id="GO:0008483">
    <property type="term" value="F:transaminase activity"/>
    <property type="evidence" value="ECO:0007669"/>
    <property type="project" value="UniProtKB-KW"/>
</dbReference>
<comment type="cofactor">
    <cofactor evidence="1">
        <name>pyridoxal 5'-phosphate</name>
        <dbReference type="ChEBI" id="CHEBI:597326"/>
    </cofactor>
</comment>
<dbReference type="GO" id="GO:0030170">
    <property type="term" value="F:pyridoxal phosphate binding"/>
    <property type="evidence" value="ECO:0007669"/>
    <property type="project" value="InterPro"/>
</dbReference>
<dbReference type="Pfam" id="PF00202">
    <property type="entry name" value="Aminotran_3"/>
    <property type="match status" value="1"/>
</dbReference>
<evidence type="ECO:0000256" key="1">
    <source>
        <dbReference type="ARBA" id="ARBA00001933"/>
    </source>
</evidence>
<gene>
    <name evidence="6" type="ORF">CXU22_09390</name>
</gene>
<dbReference type="PROSITE" id="PS00600">
    <property type="entry name" value="AA_TRANSFER_CLASS_3"/>
    <property type="match status" value="1"/>
</dbReference>
<keyword evidence="3 6" id="KW-0808">Transferase</keyword>